<name>A0A371AZK1_9FIRM</name>
<dbReference type="SUPFAM" id="SSF54862">
    <property type="entry name" value="4Fe-4S ferredoxins"/>
    <property type="match status" value="1"/>
</dbReference>
<dbReference type="PROSITE" id="PS51379">
    <property type="entry name" value="4FE4S_FER_2"/>
    <property type="match status" value="1"/>
</dbReference>
<keyword evidence="3" id="KW-1185">Reference proteome</keyword>
<dbReference type="EMBL" id="QRCT01000009">
    <property type="protein sequence ID" value="RDU24922.1"/>
    <property type="molecule type" value="Genomic_DNA"/>
</dbReference>
<proteinExistence type="predicted"/>
<feature type="domain" description="4Fe-4S ferredoxin-type" evidence="1">
    <location>
        <begin position="186"/>
        <end position="215"/>
    </location>
</feature>
<dbReference type="SUPFAM" id="SSF52218">
    <property type="entry name" value="Flavoproteins"/>
    <property type="match status" value="1"/>
</dbReference>
<dbReference type="OrthoDB" id="9813995at2"/>
<gene>
    <name evidence="2" type="ORF">DWV06_01460</name>
</gene>
<dbReference type="Proteomes" id="UP000255036">
    <property type="component" value="Unassembled WGS sequence"/>
</dbReference>
<protein>
    <recommendedName>
        <fullName evidence="1">4Fe-4S ferredoxin-type domain-containing protein</fullName>
    </recommendedName>
</protein>
<sequence length="262" mass="29513">MNEIYYFSGTGNSKRIAEDIIEHMPQTKLFSIADVRNEKIETQAKTVGFVFPIYSLGIPRIVEKVIKTMEFQGTKFIYAVATMGGNYGIAFEQISKILKGKGEKLSATFSLTMGSNSNLFMKIPGTGLISSEEEQEKLYTSALEKLDTIVDCIKNRIELYEPDIKFSSKLISGLATKAFIGGLSKYDKGFRVSNCIKCGKCAKCCPVDNIEMDENGPKWLGKCEACLRCFNMCQNKAILYGKMDEPEMYKRYRRNIDIVTMD</sequence>
<accession>A0A371AZK1</accession>
<reference evidence="2 3" key="1">
    <citation type="submission" date="2018-07" db="EMBL/GenBank/DDBJ databases">
        <title>Anaerosacharophilus polymeroproducens gen. nov. sp. nov., an anaerobic bacterium isolated from salt field.</title>
        <authorList>
            <person name="Kim W."/>
            <person name="Yang S.-H."/>
            <person name="Oh J."/>
            <person name="Lee J.-H."/>
            <person name="Kwon K.K."/>
        </authorList>
    </citation>
    <scope>NUCLEOTIDE SEQUENCE [LARGE SCALE GENOMIC DNA]</scope>
    <source>
        <strain evidence="2 3">MCWD5</strain>
    </source>
</reference>
<dbReference type="InterPro" id="IPR017896">
    <property type="entry name" value="4Fe4S_Fe-S-bd"/>
</dbReference>
<dbReference type="InterPro" id="IPR029039">
    <property type="entry name" value="Flavoprotein-like_sf"/>
</dbReference>
<organism evidence="2 3">
    <name type="scientific">Anaerosacchariphilus polymeriproducens</name>
    <dbReference type="NCBI Taxonomy" id="1812858"/>
    <lineage>
        <taxon>Bacteria</taxon>
        <taxon>Bacillati</taxon>
        <taxon>Bacillota</taxon>
        <taxon>Clostridia</taxon>
        <taxon>Lachnospirales</taxon>
        <taxon>Lachnospiraceae</taxon>
        <taxon>Anaerosacchariphilus</taxon>
    </lineage>
</organism>
<evidence type="ECO:0000313" key="3">
    <source>
        <dbReference type="Proteomes" id="UP000255036"/>
    </source>
</evidence>
<dbReference type="NCBIfam" id="NF038196">
    <property type="entry name" value="ferrodoxin_EFR1"/>
    <property type="match status" value="1"/>
</dbReference>
<dbReference type="InterPro" id="IPR047964">
    <property type="entry name" value="EFR1-like"/>
</dbReference>
<evidence type="ECO:0000313" key="2">
    <source>
        <dbReference type="EMBL" id="RDU24922.1"/>
    </source>
</evidence>
<comment type="caution">
    <text evidence="2">The sequence shown here is derived from an EMBL/GenBank/DDBJ whole genome shotgun (WGS) entry which is preliminary data.</text>
</comment>
<dbReference type="Gene3D" id="3.30.70.20">
    <property type="match status" value="1"/>
</dbReference>
<evidence type="ECO:0000259" key="1">
    <source>
        <dbReference type="PROSITE" id="PS51379"/>
    </source>
</evidence>
<dbReference type="RefSeq" id="WP_115480406.1">
    <property type="nucleotide sequence ID" value="NZ_QRCT01000009.1"/>
</dbReference>
<dbReference type="AlphaFoldDB" id="A0A371AZK1"/>
<dbReference type="Gene3D" id="3.40.50.360">
    <property type="match status" value="1"/>
</dbReference>